<feature type="compositionally biased region" description="Basic and acidic residues" evidence="2">
    <location>
        <begin position="720"/>
        <end position="748"/>
    </location>
</feature>
<dbReference type="EMBL" id="JAGPUO010000015">
    <property type="protein sequence ID" value="KAG5658028.1"/>
    <property type="molecule type" value="Genomic_DNA"/>
</dbReference>
<name>A0A9P7GXF4_9HYPO</name>
<feature type="coiled-coil region" evidence="1">
    <location>
        <begin position="502"/>
        <end position="529"/>
    </location>
</feature>
<dbReference type="PANTHER" id="PTHR33488">
    <property type="entry name" value="ZGC:162509"/>
    <property type="match status" value="1"/>
</dbReference>
<evidence type="ECO:0000256" key="1">
    <source>
        <dbReference type="SAM" id="Coils"/>
    </source>
</evidence>
<dbReference type="AlphaFoldDB" id="A0A9P7GXF4"/>
<sequence length="748" mass="80509">MASAAIQDVQRIQSEQLKSQHGNKLSNQFVDELKSSTMFQYDWSELISAAPTALALMGSLWIAAADPKADKISMVKSMPTGGFKHIPNRSEPTLRSCLVDVCNNGGRTAFTVAGANMDALQIISKRIVDERITVVFQRLGPCTRDEDALEDFNDALKSFNDDAQRCAKLATETRQAFTTWGLMVGELHACTEAESGLTSIQKEATRIQEETTKVEEKFAVQAQDDAKNLVQEAAKGLKRAEERLDKAIDKVPGPLESMVGSMVSGFTQSIPQIMSAVVPQMLAASNPALAATSAIVGSSMAQQATANGTRNGTNSAPAVASDPAYAAATGIRDLVNYLYQYLGGDSGQPDWSKFEGDSKTGTQGVAYFLGTIQSQQSNVEVTNTEPNKKLMGVYGSLKTVIEEIGQYLKDQNDMSASKPADTKVKSWKATVKASRDDILSLAAAGNVGSSSSVPNPFATVPATKPDNSAQIAQLNSASQAVQIAQNAVDAKQDAYDAAVAKQQKSAAAMSNIQQNLKRLQEQGKTLEEIKSVLRNCISVLVDLAAQIGKLEQFFIMLTTVIDNIIMVRANDFSQEMAKGGRRALKNGYVKFDDLAKTTIYTSTLQLKGYFSLLQDISHMYTIVDKPYVREGLDLCGQLSKGTASGQSSDAMQQELSNYMDKTGTVIKNLVAKKQNEILQGLRERVAKAAETSQLVEDVITKSGLPVSNDAKAAIASGTDAAKENAKRIIDDRHSETVSASESKDASDY</sequence>
<evidence type="ECO:0000313" key="4">
    <source>
        <dbReference type="Proteomes" id="UP000782241"/>
    </source>
</evidence>
<dbReference type="PANTHER" id="PTHR33488:SF2">
    <property type="entry name" value="EARLY ENDOSOME ANTIGEN 1-LIKE"/>
    <property type="match status" value="1"/>
</dbReference>
<dbReference type="Proteomes" id="UP000782241">
    <property type="component" value="Unassembled WGS sequence"/>
</dbReference>
<feature type="region of interest" description="Disordered" evidence="2">
    <location>
        <begin position="716"/>
        <end position="748"/>
    </location>
</feature>
<evidence type="ECO:0000256" key="2">
    <source>
        <dbReference type="SAM" id="MobiDB-lite"/>
    </source>
</evidence>
<reference evidence="3" key="1">
    <citation type="submission" date="2021-04" db="EMBL/GenBank/DDBJ databases">
        <title>Draft genome of Fusarium avenaceum strain F156N33, isolated from an atmospheric sample in Virginia.</title>
        <authorList>
            <person name="Yang S."/>
            <person name="Vinatzer B.A."/>
            <person name="Coleman J."/>
        </authorList>
    </citation>
    <scope>NUCLEOTIDE SEQUENCE</scope>
    <source>
        <strain evidence="3">F156N33</strain>
    </source>
</reference>
<accession>A0A9P7GXF4</accession>
<feature type="coiled-coil region" evidence="1">
    <location>
        <begin position="197"/>
        <end position="250"/>
    </location>
</feature>
<keyword evidence="1" id="KW-0175">Coiled coil</keyword>
<proteinExistence type="predicted"/>
<keyword evidence="4" id="KW-1185">Reference proteome</keyword>
<protein>
    <submittedName>
        <fullName evidence="3">Uncharacterized protein</fullName>
    </submittedName>
</protein>
<gene>
    <name evidence="3" type="ORF">KAF25_006979</name>
</gene>
<organism evidence="3 4">
    <name type="scientific">Fusarium avenaceum</name>
    <dbReference type="NCBI Taxonomy" id="40199"/>
    <lineage>
        <taxon>Eukaryota</taxon>
        <taxon>Fungi</taxon>
        <taxon>Dikarya</taxon>
        <taxon>Ascomycota</taxon>
        <taxon>Pezizomycotina</taxon>
        <taxon>Sordariomycetes</taxon>
        <taxon>Hypocreomycetidae</taxon>
        <taxon>Hypocreales</taxon>
        <taxon>Nectriaceae</taxon>
        <taxon>Fusarium</taxon>
        <taxon>Fusarium tricinctum species complex</taxon>
    </lineage>
</organism>
<comment type="caution">
    <text evidence="3">The sequence shown here is derived from an EMBL/GenBank/DDBJ whole genome shotgun (WGS) entry which is preliminary data.</text>
</comment>
<evidence type="ECO:0000313" key="3">
    <source>
        <dbReference type="EMBL" id="KAG5658028.1"/>
    </source>
</evidence>